<proteinExistence type="predicted"/>
<dbReference type="InterPro" id="IPR025452">
    <property type="entry name" value="DUF4218"/>
</dbReference>
<evidence type="ECO:0000259" key="1">
    <source>
        <dbReference type="Pfam" id="PF13952"/>
    </source>
</evidence>
<dbReference type="Pfam" id="PF13952">
    <property type="entry name" value="DUF4216"/>
    <property type="match status" value="1"/>
</dbReference>
<evidence type="ECO:0000313" key="3">
    <source>
        <dbReference type="EMBL" id="KAK2655216.1"/>
    </source>
</evidence>
<organism evidence="3 4">
    <name type="scientific">Dipteronia dyeriana</name>
    <dbReference type="NCBI Taxonomy" id="168575"/>
    <lineage>
        <taxon>Eukaryota</taxon>
        <taxon>Viridiplantae</taxon>
        <taxon>Streptophyta</taxon>
        <taxon>Embryophyta</taxon>
        <taxon>Tracheophyta</taxon>
        <taxon>Spermatophyta</taxon>
        <taxon>Magnoliopsida</taxon>
        <taxon>eudicotyledons</taxon>
        <taxon>Gunneridae</taxon>
        <taxon>Pentapetalae</taxon>
        <taxon>rosids</taxon>
        <taxon>malvids</taxon>
        <taxon>Sapindales</taxon>
        <taxon>Sapindaceae</taxon>
        <taxon>Hippocastanoideae</taxon>
        <taxon>Acereae</taxon>
        <taxon>Dipteronia</taxon>
    </lineage>
</organism>
<dbReference type="InterPro" id="IPR025312">
    <property type="entry name" value="DUF4216"/>
</dbReference>
<reference evidence="3" key="1">
    <citation type="journal article" date="2023" name="Plant J.">
        <title>Genome sequences and population genomics provide insights into the demographic history, inbreeding, and mutation load of two 'living fossil' tree species of Dipteronia.</title>
        <authorList>
            <person name="Feng Y."/>
            <person name="Comes H.P."/>
            <person name="Chen J."/>
            <person name="Zhu S."/>
            <person name="Lu R."/>
            <person name="Zhang X."/>
            <person name="Li P."/>
            <person name="Qiu J."/>
            <person name="Olsen K.M."/>
            <person name="Qiu Y."/>
        </authorList>
    </citation>
    <scope>NUCLEOTIDE SEQUENCE</scope>
    <source>
        <strain evidence="3">KIB01</strain>
    </source>
</reference>
<dbReference type="PANTHER" id="PTHR48258:SF9">
    <property type="entry name" value="OS01G0348150 PROTEIN"/>
    <property type="match status" value="1"/>
</dbReference>
<evidence type="ECO:0008006" key="5">
    <source>
        <dbReference type="Google" id="ProtNLM"/>
    </source>
</evidence>
<evidence type="ECO:0000313" key="4">
    <source>
        <dbReference type="Proteomes" id="UP001280121"/>
    </source>
</evidence>
<evidence type="ECO:0000259" key="2">
    <source>
        <dbReference type="Pfam" id="PF13960"/>
    </source>
</evidence>
<comment type="caution">
    <text evidence="3">The sequence shown here is derived from an EMBL/GenBank/DDBJ whole genome shotgun (WGS) entry which is preliminary data.</text>
</comment>
<dbReference type="Proteomes" id="UP001280121">
    <property type="component" value="Unassembled WGS sequence"/>
</dbReference>
<dbReference type="Pfam" id="PF13960">
    <property type="entry name" value="DUF4218"/>
    <property type="match status" value="1"/>
</dbReference>
<dbReference type="AlphaFoldDB" id="A0AAD9X937"/>
<dbReference type="EMBL" id="JANJYI010000003">
    <property type="protein sequence ID" value="KAK2655216.1"/>
    <property type="molecule type" value="Genomic_DNA"/>
</dbReference>
<sequence>MKVLKGYVRNRNHPERCIAECYIAEEAIEFRAEYLHYIDAVGTPKTPHIYNDGPLPGGVLEKIDRTLWGQAHRYVLENTAEIENELKDPNKKDSESLRWIAHGPRFEVIQYSGYTINGCLFYTKERDLSHVHQNSGVSLVARTMQIASAKNKNPLVTNMSFYRVILETWDLDYNKFTIPMFKCDWVDKNGRIKIDEQRTTLVELSRIGQKSDSFILTSQAKQVFYVEDQVDSRWSIVLERLQRDKMTI</sequence>
<dbReference type="PANTHER" id="PTHR48258">
    <property type="entry name" value="DUF4218 DOMAIN-CONTAINING PROTEIN-RELATED"/>
    <property type="match status" value="1"/>
</dbReference>
<feature type="domain" description="DUF4216" evidence="1">
    <location>
        <begin position="169"/>
        <end position="237"/>
    </location>
</feature>
<name>A0AAD9X937_9ROSI</name>
<keyword evidence="4" id="KW-1185">Reference proteome</keyword>
<gene>
    <name evidence="3" type="ORF">Ddye_008268</name>
</gene>
<accession>A0AAD9X937</accession>
<protein>
    <recommendedName>
        <fullName evidence="5">DUF4216 domain-containing protein</fullName>
    </recommendedName>
</protein>
<feature type="domain" description="DUF4218" evidence="2">
    <location>
        <begin position="2"/>
        <end position="41"/>
    </location>
</feature>